<feature type="transmembrane region" description="Helical" evidence="1">
    <location>
        <begin position="75"/>
        <end position="93"/>
    </location>
</feature>
<evidence type="ECO:0000259" key="2">
    <source>
        <dbReference type="Pfam" id="PF00892"/>
    </source>
</evidence>
<dbReference type="EMBL" id="FMYL01000001">
    <property type="protein sequence ID" value="SDB81233.1"/>
    <property type="molecule type" value="Genomic_DNA"/>
</dbReference>
<dbReference type="GO" id="GO:0016020">
    <property type="term" value="C:membrane"/>
    <property type="evidence" value="ECO:0007669"/>
    <property type="project" value="InterPro"/>
</dbReference>
<organism evidence="3 4">
    <name type="scientific">Acinetobacter boissieri</name>
    <dbReference type="NCBI Taxonomy" id="1219383"/>
    <lineage>
        <taxon>Bacteria</taxon>
        <taxon>Pseudomonadati</taxon>
        <taxon>Pseudomonadota</taxon>
        <taxon>Gammaproteobacteria</taxon>
        <taxon>Moraxellales</taxon>
        <taxon>Moraxellaceae</taxon>
        <taxon>Acinetobacter</taxon>
    </lineage>
</organism>
<dbReference type="Proteomes" id="UP000242501">
    <property type="component" value="Unassembled WGS sequence"/>
</dbReference>
<keyword evidence="1" id="KW-1133">Transmembrane helix</keyword>
<evidence type="ECO:0000256" key="1">
    <source>
        <dbReference type="SAM" id="Phobius"/>
    </source>
</evidence>
<keyword evidence="4" id="KW-1185">Reference proteome</keyword>
<evidence type="ECO:0000313" key="4">
    <source>
        <dbReference type="Proteomes" id="UP000242501"/>
    </source>
</evidence>
<dbReference type="Gene3D" id="1.10.3730.20">
    <property type="match status" value="1"/>
</dbReference>
<keyword evidence="1" id="KW-0472">Membrane</keyword>
<feature type="transmembrane region" description="Helical" evidence="1">
    <location>
        <begin position="6"/>
        <end position="27"/>
    </location>
</feature>
<dbReference type="RefSeq" id="WP_092746382.1">
    <property type="nucleotide sequence ID" value="NZ_FMYL01000001.1"/>
</dbReference>
<feature type="domain" description="EamA" evidence="2">
    <location>
        <begin position="2"/>
        <end position="116"/>
    </location>
</feature>
<dbReference type="InterPro" id="IPR000620">
    <property type="entry name" value="EamA_dom"/>
</dbReference>
<name>A0A1G6GHC3_9GAMM</name>
<feature type="transmembrane region" description="Helical" evidence="1">
    <location>
        <begin position="102"/>
        <end position="118"/>
    </location>
</feature>
<gene>
    <name evidence="3" type="ORF">SAMN05421733_101105</name>
</gene>
<keyword evidence="1" id="KW-0812">Transmembrane</keyword>
<sequence length="119" mass="13132">MNALVVMVWMFTIAVDTVGQLAFKALAIKGLEYEGKARWLAFAKMPMLWFGVTCYLIEFVVWLAFLSLVPLSDGVMLGCINIVVIMIAGRLFFKEQLTKERLIGVLFISAGVAVIGLGL</sequence>
<dbReference type="SUPFAM" id="SSF103481">
    <property type="entry name" value="Multidrug resistance efflux transporter EmrE"/>
    <property type="match status" value="1"/>
</dbReference>
<feature type="transmembrane region" description="Helical" evidence="1">
    <location>
        <begin position="48"/>
        <end position="69"/>
    </location>
</feature>
<reference evidence="4" key="1">
    <citation type="submission" date="2016-09" db="EMBL/GenBank/DDBJ databases">
        <authorList>
            <person name="Varghese N."/>
            <person name="Submissions S."/>
        </authorList>
    </citation>
    <scope>NUCLEOTIDE SEQUENCE [LARGE SCALE GENOMIC DNA]</scope>
    <source>
        <strain evidence="4">ANC 4422</strain>
    </source>
</reference>
<dbReference type="STRING" id="1219383.SAMN05421733_101105"/>
<accession>A0A1G6GHC3</accession>
<dbReference type="Pfam" id="PF00892">
    <property type="entry name" value="EamA"/>
    <property type="match status" value="1"/>
</dbReference>
<proteinExistence type="predicted"/>
<dbReference type="AlphaFoldDB" id="A0A1G6GHC3"/>
<dbReference type="OrthoDB" id="8612348at2"/>
<protein>
    <submittedName>
        <fullName evidence="3">EamA-like transporter family protein</fullName>
    </submittedName>
</protein>
<dbReference type="InterPro" id="IPR037185">
    <property type="entry name" value="EmrE-like"/>
</dbReference>
<evidence type="ECO:0000313" key="3">
    <source>
        <dbReference type="EMBL" id="SDB81233.1"/>
    </source>
</evidence>